<dbReference type="PANTHER" id="PTHR11247">
    <property type="entry name" value="PALMITOYL-PROTEIN THIOESTERASE/DOLICHYLDIPHOSPHATASE 1"/>
    <property type="match status" value="1"/>
</dbReference>
<gene>
    <name evidence="9" type="ORF">NliqN6_3401</name>
</gene>
<dbReference type="InterPro" id="IPR002472">
    <property type="entry name" value="Palm_thioest"/>
</dbReference>
<dbReference type="OrthoDB" id="10263094at2759"/>
<evidence type="ECO:0000256" key="1">
    <source>
        <dbReference type="ARBA" id="ARBA00012423"/>
    </source>
</evidence>
<dbReference type="AlphaFoldDB" id="A0A8H3TTY2"/>
<keyword evidence="5" id="KW-1015">Disulfide bond</keyword>
<evidence type="ECO:0000256" key="3">
    <source>
        <dbReference type="ARBA" id="ARBA00022729"/>
    </source>
</evidence>
<keyword evidence="4" id="KW-0378">Hydrolase</keyword>
<accession>A0A8H3TTY2</accession>
<protein>
    <recommendedName>
        <fullName evidence="2">Palmitoyl-protein thioesterase 1</fullName>
        <ecNumber evidence="1">3.1.2.22</ecNumber>
    </recommendedName>
    <alternativeName>
        <fullName evidence="7">Palmitoyl-protein hydrolase 1</fullName>
    </alternativeName>
</protein>
<dbReference type="SUPFAM" id="SSF53474">
    <property type="entry name" value="alpha/beta-Hydrolases"/>
    <property type="match status" value="1"/>
</dbReference>
<feature type="chain" id="PRO_5034964965" description="Palmitoyl-protein thioesterase 1" evidence="8">
    <location>
        <begin position="22"/>
        <end position="331"/>
    </location>
</feature>
<dbReference type="InterPro" id="IPR029058">
    <property type="entry name" value="AB_hydrolase_fold"/>
</dbReference>
<evidence type="ECO:0000313" key="9">
    <source>
        <dbReference type="EMBL" id="GHJ86999.1"/>
    </source>
</evidence>
<name>A0A8H3TTY2_9TREE</name>
<dbReference type="PANTHER" id="PTHR11247:SF8">
    <property type="entry name" value="PALMITOYL-PROTEIN THIOESTERASE 1"/>
    <property type="match status" value="1"/>
</dbReference>
<evidence type="ECO:0000313" key="10">
    <source>
        <dbReference type="Proteomes" id="UP000620104"/>
    </source>
</evidence>
<feature type="signal peptide" evidence="8">
    <location>
        <begin position="1"/>
        <end position="21"/>
    </location>
</feature>
<organism evidence="9 10">
    <name type="scientific">Naganishia liquefaciens</name>
    <dbReference type="NCBI Taxonomy" id="104408"/>
    <lineage>
        <taxon>Eukaryota</taxon>
        <taxon>Fungi</taxon>
        <taxon>Dikarya</taxon>
        <taxon>Basidiomycota</taxon>
        <taxon>Agaricomycotina</taxon>
        <taxon>Tremellomycetes</taxon>
        <taxon>Filobasidiales</taxon>
        <taxon>Filobasidiaceae</taxon>
        <taxon>Naganishia</taxon>
    </lineage>
</organism>
<evidence type="ECO:0000256" key="5">
    <source>
        <dbReference type="ARBA" id="ARBA00023157"/>
    </source>
</evidence>
<evidence type="ECO:0000256" key="6">
    <source>
        <dbReference type="ARBA" id="ARBA00023180"/>
    </source>
</evidence>
<dbReference type="GO" id="GO:0008474">
    <property type="term" value="F:palmitoyl-(protein) hydrolase activity"/>
    <property type="evidence" value="ECO:0007669"/>
    <property type="project" value="UniProtKB-EC"/>
</dbReference>
<dbReference type="EMBL" id="BLZA01000019">
    <property type="protein sequence ID" value="GHJ86999.1"/>
    <property type="molecule type" value="Genomic_DNA"/>
</dbReference>
<evidence type="ECO:0000256" key="4">
    <source>
        <dbReference type="ARBA" id="ARBA00022801"/>
    </source>
</evidence>
<dbReference type="EC" id="3.1.2.22" evidence="1"/>
<dbReference type="Gene3D" id="3.40.50.1820">
    <property type="entry name" value="alpha/beta hydrolase"/>
    <property type="match status" value="1"/>
</dbReference>
<evidence type="ECO:0000256" key="7">
    <source>
        <dbReference type="ARBA" id="ARBA00031934"/>
    </source>
</evidence>
<keyword evidence="10" id="KW-1185">Reference proteome</keyword>
<dbReference type="Proteomes" id="UP000620104">
    <property type="component" value="Unassembled WGS sequence"/>
</dbReference>
<evidence type="ECO:0000256" key="2">
    <source>
        <dbReference type="ARBA" id="ARBA00014212"/>
    </source>
</evidence>
<keyword evidence="3 8" id="KW-0732">Signal</keyword>
<dbReference type="PRINTS" id="PR00414">
    <property type="entry name" value="PPTHIESTRASE"/>
</dbReference>
<sequence length="331" mass="36755">MYLSLAGAILCLSLSAIRSSAVPVSAISQGPQRIFPTPATHRPLVIWHGLGDTANGEGIAGLMRDMKEMYPGIFIHSVQYPGSGSIDDERKAGFYGNASMQVDEVAETIRDIPELADGFDGIGFSQGGLFMRDYVQRHNEPRVRNLLTFGSPHMGIARLIPCRSSFDLLCIIAKQTAQKGVYTEWAQNNLIQASYFRDHDRLDAFHKMNKYLTRLNGELEAQPRAARNIASLDNLVLINFEQDQTIYPKESAVFGSLVPSAVNSSNPVIPMTENPFLWKHDRIGLRKLAKKGGLQYGTPDESCPGAHMDLDWGDEEGCGQRLVRRWIGWSM</sequence>
<dbReference type="Pfam" id="PF02089">
    <property type="entry name" value="Palm_thioest"/>
    <property type="match status" value="1"/>
</dbReference>
<comment type="caution">
    <text evidence="9">The sequence shown here is derived from an EMBL/GenBank/DDBJ whole genome shotgun (WGS) entry which is preliminary data.</text>
</comment>
<proteinExistence type="predicted"/>
<keyword evidence="6" id="KW-0325">Glycoprotein</keyword>
<evidence type="ECO:0000256" key="8">
    <source>
        <dbReference type="SAM" id="SignalP"/>
    </source>
</evidence>
<reference evidence="9" key="1">
    <citation type="submission" date="2020-07" db="EMBL/GenBank/DDBJ databases">
        <title>Draft Genome Sequence of a Deep-Sea Yeast, Naganishia (Cryptococcus) liquefaciens strain N6.</title>
        <authorList>
            <person name="Han Y.W."/>
            <person name="Kajitani R."/>
            <person name="Morimoto H."/>
            <person name="Parhat M."/>
            <person name="Tsubouchi H."/>
            <person name="Bakenova O."/>
            <person name="Ogata M."/>
            <person name="Argunhan B."/>
            <person name="Aoki R."/>
            <person name="Kajiwara S."/>
            <person name="Itoh T."/>
            <person name="Iwasaki H."/>
        </authorList>
    </citation>
    <scope>NUCLEOTIDE SEQUENCE</scope>
    <source>
        <strain evidence="9">N6</strain>
    </source>
</reference>